<evidence type="ECO:0000256" key="1">
    <source>
        <dbReference type="SAM" id="MobiDB-lite"/>
    </source>
</evidence>
<sequence>MFQRLLMKNDKCHCAQSFIELCVNSINNRTDRELYERELRRDAEIARSNANATSVLLIGLFVVALGALGAIFYTTMQQNQVPAPANQPPEINVELPEREAPQVQPPQINIQPPDVTIPDVNINVSPPSDSVEGNDAESAPTQPEPSPP</sequence>
<keyword evidence="2" id="KW-0472">Membrane</keyword>
<feature type="region of interest" description="Disordered" evidence="1">
    <location>
        <begin position="80"/>
        <end position="148"/>
    </location>
</feature>
<proteinExistence type="predicted"/>
<dbReference type="RefSeq" id="WP_268607487.1">
    <property type="nucleotide sequence ID" value="NZ_CP113797.1"/>
</dbReference>
<dbReference type="AlphaFoldDB" id="A0A9E8ZGG9"/>
<evidence type="ECO:0000313" key="3">
    <source>
        <dbReference type="EMBL" id="WAL58091.1"/>
    </source>
</evidence>
<evidence type="ECO:0000313" key="4">
    <source>
        <dbReference type="Proteomes" id="UP001163152"/>
    </source>
</evidence>
<name>A0A9E8ZGG9_9CYAN</name>
<protein>
    <submittedName>
        <fullName evidence="3">Uncharacterized protein</fullName>
    </submittedName>
</protein>
<dbReference type="Proteomes" id="UP001163152">
    <property type="component" value="Chromosome"/>
</dbReference>
<reference evidence="3" key="1">
    <citation type="submission" date="2022-12" db="EMBL/GenBank/DDBJ databases">
        <title>Polyphasic identification of a Novel Hot-Spring Cyanobacterium Ocullathermofonsia sinensis gen nov. sp. nov. and Genomic Insights on its Adaptations to the Thermal Habitat.</title>
        <authorList>
            <person name="Daroch M."/>
            <person name="Tang J."/>
            <person name="Jiang Y."/>
        </authorList>
    </citation>
    <scope>NUCLEOTIDE SEQUENCE</scope>
    <source>
        <strain evidence="3">PKUAC-SCTA174</strain>
    </source>
</reference>
<keyword evidence="2" id="KW-0812">Transmembrane</keyword>
<organism evidence="3 4">
    <name type="scientific">Thermocoleostomius sinensis A174</name>
    <dbReference type="NCBI Taxonomy" id="2016057"/>
    <lineage>
        <taxon>Bacteria</taxon>
        <taxon>Bacillati</taxon>
        <taxon>Cyanobacteriota</taxon>
        <taxon>Cyanophyceae</taxon>
        <taxon>Oculatellales</taxon>
        <taxon>Oculatellaceae</taxon>
        <taxon>Thermocoleostomius</taxon>
    </lineage>
</organism>
<gene>
    <name evidence="3" type="ORF">OXH18_12880</name>
</gene>
<dbReference type="KEGG" id="tsin:OXH18_12880"/>
<feature type="compositionally biased region" description="Low complexity" evidence="1">
    <location>
        <begin position="101"/>
        <end position="113"/>
    </location>
</feature>
<accession>A0A9E8ZGG9</accession>
<feature type="transmembrane region" description="Helical" evidence="2">
    <location>
        <begin position="50"/>
        <end position="73"/>
    </location>
</feature>
<dbReference type="EMBL" id="CP113797">
    <property type="protein sequence ID" value="WAL58091.1"/>
    <property type="molecule type" value="Genomic_DNA"/>
</dbReference>
<keyword evidence="2" id="KW-1133">Transmembrane helix</keyword>
<keyword evidence="4" id="KW-1185">Reference proteome</keyword>
<evidence type="ECO:0000256" key="2">
    <source>
        <dbReference type="SAM" id="Phobius"/>
    </source>
</evidence>